<accession>D6RQR7</accession>
<gene>
    <name evidence="2" type="ORF">CC1G_15387</name>
</gene>
<comment type="caution">
    <text evidence="2">The sequence shown here is derived from an EMBL/GenBank/DDBJ whole genome shotgun (WGS) entry which is preliminary data.</text>
</comment>
<sequence length="165" mass="18206">MSSCSSHVRLGLQSADESIIRDIVLQAWFCEDETEITEKTRTEMQSSWENIRSRIVKKHLELVGLVLVVLLSPVMTVTSSPGTPGAHSVSQKGGNERAAASKDAGDIRRIGFGQCTEAQKLLKLLRHSMDGTSVGVLFARHESWQLRGKLSVWPELGKKSEFSTI</sequence>
<dbReference type="KEGG" id="cci:CC1G_15387"/>
<name>D6RQR7_COPC7</name>
<dbReference type="GeneID" id="9380058"/>
<dbReference type="VEuPathDB" id="FungiDB:CC1G_15387"/>
<evidence type="ECO:0000313" key="3">
    <source>
        <dbReference type="Proteomes" id="UP000001861"/>
    </source>
</evidence>
<feature type="compositionally biased region" description="Polar residues" evidence="1">
    <location>
        <begin position="78"/>
        <end position="93"/>
    </location>
</feature>
<dbReference type="Proteomes" id="UP000001861">
    <property type="component" value="Unassembled WGS sequence"/>
</dbReference>
<dbReference type="HOGENOM" id="CLU_1610671_0_0_1"/>
<reference evidence="2 3" key="1">
    <citation type="journal article" date="2010" name="Proc. Natl. Acad. Sci. U.S.A.">
        <title>Insights into evolution of multicellular fungi from the assembled chromosomes of the mushroom Coprinopsis cinerea (Coprinus cinereus).</title>
        <authorList>
            <person name="Stajich J.E."/>
            <person name="Wilke S.K."/>
            <person name="Ahren D."/>
            <person name="Au C.H."/>
            <person name="Birren B.W."/>
            <person name="Borodovsky M."/>
            <person name="Burns C."/>
            <person name="Canback B."/>
            <person name="Casselton L.A."/>
            <person name="Cheng C.K."/>
            <person name="Deng J."/>
            <person name="Dietrich F.S."/>
            <person name="Fargo D.C."/>
            <person name="Farman M.L."/>
            <person name="Gathman A.C."/>
            <person name="Goldberg J."/>
            <person name="Guigo R."/>
            <person name="Hoegger P.J."/>
            <person name="Hooker J.B."/>
            <person name="Huggins A."/>
            <person name="James T.Y."/>
            <person name="Kamada T."/>
            <person name="Kilaru S."/>
            <person name="Kodira C."/>
            <person name="Kues U."/>
            <person name="Kupfer D."/>
            <person name="Kwan H.S."/>
            <person name="Lomsadze A."/>
            <person name="Li W."/>
            <person name="Lilly W.W."/>
            <person name="Ma L.J."/>
            <person name="Mackey A.J."/>
            <person name="Manning G."/>
            <person name="Martin F."/>
            <person name="Muraguchi H."/>
            <person name="Natvig D.O."/>
            <person name="Palmerini H."/>
            <person name="Ramesh M.A."/>
            <person name="Rehmeyer C.J."/>
            <person name="Roe B.A."/>
            <person name="Shenoy N."/>
            <person name="Stanke M."/>
            <person name="Ter-Hovhannisyan V."/>
            <person name="Tunlid A."/>
            <person name="Velagapudi R."/>
            <person name="Vision T.J."/>
            <person name="Zeng Q."/>
            <person name="Zolan M.E."/>
            <person name="Pukkila P.J."/>
        </authorList>
    </citation>
    <scope>NUCLEOTIDE SEQUENCE [LARGE SCALE GENOMIC DNA]</scope>
    <source>
        <strain evidence="3">Okayama-7 / 130 / ATCC MYA-4618 / FGSC 9003</strain>
    </source>
</reference>
<keyword evidence="3" id="KW-1185">Reference proteome</keyword>
<feature type="region of interest" description="Disordered" evidence="1">
    <location>
        <begin position="77"/>
        <end position="102"/>
    </location>
</feature>
<protein>
    <submittedName>
        <fullName evidence="2">Uncharacterized protein</fullName>
    </submittedName>
</protein>
<proteinExistence type="predicted"/>
<dbReference type="RefSeq" id="XP_002910109.1">
    <property type="nucleotide sequence ID" value="XM_002910063.1"/>
</dbReference>
<dbReference type="InParanoid" id="D6RQR7"/>
<evidence type="ECO:0000313" key="2">
    <source>
        <dbReference type="EMBL" id="EFI26615.1"/>
    </source>
</evidence>
<dbReference type="AlphaFoldDB" id="D6RQR7"/>
<evidence type="ECO:0000256" key="1">
    <source>
        <dbReference type="SAM" id="MobiDB-lite"/>
    </source>
</evidence>
<dbReference type="EMBL" id="AACS02000012">
    <property type="protein sequence ID" value="EFI26615.1"/>
    <property type="molecule type" value="Genomic_DNA"/>
</dbReference>
<organism evidence="2 3">
    <name type="scientific">Coprinopsis cinerea (strain Okayama-7 / 130 / ATCC MYA-4618 / FGSC 9003)</name>
    <name type="common">Inky cap fungus</name>
    <name type="synonym">Hormographiella aspergillata</name>
    <dbReference type="NCBI Taxonomy" id="240176"/>
    <lineage>
        <taxon>Eukaryota</taxon>
        <taxon>Fungi</taxon>
        <taxon>Dikarya</taxon>
        <taxon>Basidiomycota</taxon>
        <taxon>Agaricomycotina</taxon>
        <taxon>Agaricomycetes</taxon>
        <taxon>Agaricomycetidae</taxon>
        <taxon>Agaricales</taxon>
        <taxon>Agaricineae</taxon>
        <taxon>Psathyrellaceae</taxon>
        <taxon>Coprinopsis</taxon>
    </lineage>
</organism>